<dbReference type="STRING" id="36849.OXPF_39200"/>
<feature type="transmembrane region" description="Helical" evidence="1">
    <location>
        <begin position="6"/>
        <end position="24"/>
    </location>
</feature>
<protein>
    <recommendedName>
        <fullName evidence="4">Bacteriocin UviB</fullName>
    </recommendedName>
</protein>
<dbReference type="Pfam" id="PF10960">
    <property type="entry name" value="Holin_BhlA"/>
    <property type="match status" value="1"/>
</dbReference>
<keyword evidence="3" id="KW-1185">Reference proteome</keyword>
<evidence type="ECO:0000313" key="2">
    <source>
        <dbReference type="EMBL" id="KPU42141.1"/>
    </source>
</evidence>
<dbReference type="OrthoDB" id="2680433at2"/>
<keyword evidence="1" id="KW-0812">Transmembrane</keyword>
<evidence type="ECO:0008006" key="4">
    <source>
        <dbReference type="Google" id="ProtNLM"/>
    </source>
</evidence>
<evidence type="ECO:0000256" key="1">
    <source>
        <dbReference type="SAM" id="Phobius"/>
    </source>
</evidence>
<dbReference type="RefSeq" id="WP_054876882.1">
    <property type="nucleotide sequence ID" value="NZ_LKET01000068.1"/>
</dbReference>
<sequence>METEVLKSIASYGVFAILFFYMFWDSQKEKKQDKKDAREREDKLMEHIEKSDAHIQKSDETLKDIAGKFSTVDDIKRDVSYIKEEIKELRR</sequence>
<keyword evidence="1" id="KW-0472">Membrane</keyword>
<dbReference type="AlphaFoldDB" id="A0A0P8W176"/>
<reference evidence="2 3" key="1">
    <citation type="submission" date="2015-09" db="EMBL/GenBank/DDBJ databases">
        <title>Genome sequence of Oxobacter pfennigii DSM 3222.</title>
        <authorList>
            <person name="Poehlein A."/>
            <person name="Bengelsdorf F.R."/>
            <person name="Schiel-Bengelsdorf B."/>
            <person name="Duerre P."/>
            <person name="Daniel R."/>
        </authorList>
    </citation>
    <scope>NUCLEOTIDE SEQUENCE [LARGE SCALE GENOMIC DNA]</scope>
    <source>
        <strain evidence="2 3">DSM 3222</strain>
    </source>
</reference>
<name>A0A0P8W176_9CLOT</name>
<keyword evidence="1" id="KW-1133">Transmembrane helix</keyword>
<dbReference type="InterPro" id="IPR024405">
    <property type="entry name" value="Phage_BhlA/UviB"/>
</dbReference>
<gene>
    <name evidence="2" type="ORF">OXPF_39200</name>
</gene>
<comment type="caution">
    <text evidence="2">The sequence shown here is derived from an EMBL/GenBank/DDBJ whole genome shotgun (WGS) entry which is preliminary data.</text>
</comment>
<accession>A0A0P8W176</accession>
<evidence type="ECO:0000313" key="3">
    <source>
        <dbReference type="Proteomes" id="UP000050326"/>
    </source>
</evidence>
<dbReference type="EMBL" id="LKET01000068">
    <property type="protein sequence ID" value="KPU42141.1"/>
    <property type="molecule type" value="Genomic_DNA"/>
</dbReference>
<proteinExistence type="predicted"/>
<dbReference type="Proteomes" id="UP000050326">
    <property type="component" value="Unassembled WGS sequence"/>
</dbReference>
<organism evidence="2 3">
    <name type="scientific">Oxobacter pfennigii</name>
    <dbReference type="NCBI Taxonomy" id="36849"/>
    <lineage>
        <taxon>Bacteria</taxon>
        <taxon>Bacillati</taxon>
        <taxon>Bacillota</taxon>
        <taxon>Clostridia</taxon>
        <taxon>Eubacteriales</taxon>
        <taxon>Clostridiaceae</taxon>
        <taxon>Oxobacter</taxon>
    </lineage>
</organism>